<dbReference type="SUPFAM" id="SSF55073">
    <property type="entry name" value="Nucleotide cyclase"/>
    <property type="match status" value="1"/>
</dbReference>
<evidence type="ECO:0000256" key="2">
    <source>
        <dbReference type="ARBA" id="ARBA00022989"/>
    </source>
</evidence>
<comment type="caution">
    <text evidence="6">The sequence shown here is derived from an EMBL/GenBank/DDBJ whole genome shotgun (WGS) entry which is preliminary data.</text>
</comment>
<evidence type="ECO:0000259" key="4">
    <source>
        <dbReference type="PROSITE" id="PS50885"/>
    </source>
</evidence>
<dbReference type="PROSITE" id="PS50883">
    <property type="entry name" value="EAL"/>
    <property type="match status" value="1"/>
</dbReference>
<dbReference type="InterPro" id="IPR043128">
    <property type="entry name" value="Rev_trsase/Diguanyl_cyclase"/>
</dbReference>
<dbReference type="InterPro" id="IPR029787">
    <property type="entry name" value="Nucleotide_cyclase"/>
</dbReference>
<dbReference type="InterPro" id="IPR000160">
    <property type="entry name" value="GGDEF_dom"/>
</dbReference>
<dbReference type="SMART" id="SM00052">
    <property type="entry name" value="EAL"/>
    <property type="match status" value="1"/>
</dbReference>
<dbReference type="Proteomes" id="UP000252167">
    <property type="component" value="Unassembled WGS sequence"/>
</dbReference>
<evidence type="ECO:0000313" key="6">
    <source>
        <dbReference type="EMBL" id="RBL99679.1"/>
    </source>
</evidence>
<accession>A0A365YBH8</accession>
<dbReference type="CDD" id="cd01949">
    <property type="entry name" value="GGDEF"/>
    <property type="match status" value="1"/>
</dbReference>
<dbReference type="PROSITE" id="PS50885">
    <property type="entry name" value="HAMP"/>
    <property type="match status" value="1"/>
</dbReference>
<dbReference type="GO" id="GO:0016020">
    <property type="term" value="C:membrane"/>
    <property type="evidence" value="ECO:0007669"/>
    <property type="project" value="InterPro"/>
</dbReference>
<dbReference type="CDD" id="cd01948">
    <property type="entry name" value="EAL"/>
    <property type="match status" value="1"/>
</dbReference>
<keyword evidence="1" id="KW-0812">Transmembrane</keyword>
<dbReference type="Pfam" id="PF00990">
    <property type="entry name" value="GGDEF"/>
    <property type="match status" value="1"/>
</dbReference>
<proteinExistence type="predicted"/>
<reference evidence="6 7" key="1">
    <citation type="submission" date="2018-01" db="EMBL/GenBank/DDBJ databases">
        <title>Glutamicibacter soli strain NHPC-3 Whole genome sequence and assembly.</title>
        <authorList>
            <person name="Choudhury P."/>
            <person name="Gupta D."/>
            <person name="Sengupta K."/>
            <person name="Jawed A."/>
            <person name="Sultana N."/>
            <person name="Saha P."/>
        </authorList>
    </citation>
    <scope>NUCLEOTIDE SEQUENCE [LARGE SCALE GENOMIC DNA]</scope>
    <source>
        <strain evidence="6 7">NHPC-3</strain>
    </source>
</reference>
<dbReference type="PROSITE" id="PS50887">
    <property type="entry name" value="GGDEF"/>
    <property type="match status" value="1"/>
</dbReference>
<dbReference type="Gene3D" id="3.30.70.270">
    <property type="match status" value="1"/>
</dbReference>
<keyword evidence="2" id="KW-1133">Transmembrane helix</keyword>
<dbReference type="InterPro" id="IPR052155">
    <property type="entry name" value="Biofilm_reg_signaling"/>
</dbReference>
<evidence type="ECO:0000313" key="7">
    <source>
        <dbReference type="Proteomes" id="UP000252167"/>
    </source>
</evidence>
<evidence type="ECO:0000256" key="1">
    <source>
        <dbReference type="ARBA" id="ARBA00022692"/>
    </source>
</evidence>
<dbReference type="RefSeq" id="WP_047118863.1">
    <property type="nucleotide sequence ID" value="NZ_JBNBOD010000002.1"/>
</dbReference>
<dbReference type="CDD" id="cd06225">
    <property type="entry name" value="HAMP"/>
    <property type="match status" value="1"/>
</dbReference>
<evidence type="ECO:0000259" key="3">
    <source>
        <dbReference type="PROSITE" id="PS50883"/>
    </source>
</evidence>
<sequence>MHESADDPRIKELIDAILRTATGDFRTFLEPSSRRDGIDAIIVGFNAMSARLSELYGRLDEQVVRRTAQLESAGEQLRILAYSDPLTGLANRAELGRHLDSQLAEVSRGEPASALFVLDLDSFKLINDTHGHHLGDLVLQEITTRLRRIVRDTDVAARLGGDEFALLVHLDSSDAPGFAARLLAELNQPMVLESIVINPGVSIGYAQADASLDAEQWMQQADTAMYEAKRSKTDKVQRFAQHMLVERVTKSRLIADLRSAVRTEEIYADYLPIVDLETSRVLAYKARARWDHPEKGLIPPEIFVPLAKQSGLLPAVRHRMVRNSLDDFSSWRRSGEISADCRLHLNINHIALREDAFAAQLGEELAALQMPAANLVLEVTEGHFISEDGAELRTMRKLRELGIQVYLDKFGAGYSSFGYLARLPLGGIKLDKSLTNGIETDRVKHEVLRAIVAMADALALDCIAVAVRTDQQAQALRALGVGTAQGYHVGASAKRASLPPERG</sequence>
<feature type="domain" description="GGDEF" evidence="5">
    <location>
        <begin position="111"/>
        <end position="241"/>
    </location>
</feature>
<dbReference type="GO" id="GO:0007165">
    <property type="term" value="P:signal transduction"/>
    <property type="evidence" value="ECO:0007669"/>
    <property type="project" value="InterPro"/>
</dbReference>
<dbReference type="AlphaFoldDB" id="A0A365YBH8"/>
<dbReference type="SUPFAM" id="SSF141868">
    <property type="entry name" value="EAL domain-like"/>
    <property type="match status" value="1"/>
</dbReference>
<feature type="domain" description="EAL" evidence="3">
    <location>
        <begin position="250"/>
        <end position="503"/>
    </location>
</feature>
<dbReference type="SMART" id="SM00267">
    <property type="entry name" value="GGDEF"/>
    <property type="match status" value="1"/>
</dbReference>
<evidence type="ECO:0000259" key="5">
    <source>
        <dbReference type="PROSITE" id="PS50887"/>
    </source>
</evidence>
<organism evidence="6 7">
    <name type="scientific">Glutamicibacter soli</name>
    <dbReference type="NCBI Taxonomy" id="453836"/>
    <lineage>
        <taxon>Bacteria</taxon>
        <taxon>Bacillati</taxon>
        <taxon>Actinomycetota</taxon>
        <taxon>Actinomycetes</taxon>
        <taxon>Micrococcales</taxon>
        <taxon>Micrococcaceae</taxon>
        <taxon>Glutamicibacter</taxon>
    </lineage>
</organism>
<dbReference type="PANTHER" id="PTHR44757">
    <property type="entry name" value="DIGUANYLATE CYCLASE DGCP"/>
    <property type="match status" value="1"/>
</dbReference>
<gene>
    <name evidence="6" type="ORF">C1H84_14810</name>
</gene>
<dbReference type="PANTHER" id="PTHR44757:SF2">
    <property type="entry name" value="BIOFILM ARCHITECTURE MAINTENANCE PROTEIN MBAA"/>
    <property type="match status" value="1"/>
</dbReference>
<dbReference type="InterPro" id="IPR003660">
    <property type="entry name" value="HAMP_dom"/>
</dbReference>
<dbReference type="NCBIfam" id="TIGR00254">
    <property type="entry name" value="GGDEF"/>
    <property type="match status" value="1"/>
</dbReference>
<keyword evidence="2" id="KW-0472">Membrane</keyword>
<protein>
    <submittedName>
        <fullName evidence="6">GGDEF-domain containing protein</fullName>
    </submittedName>
</protein>
<dbReference type="Gene3D" id="3.20.20.450">
    <property type="entry name" value="EAL domain"/>
    <property type="match status" value="1"/>
</dbReference>
<dbReference type="InterPro" id="IPR001633">
    <property type="entry name" value="EAL_dom"/>
</dbReference>
<dbReference type="EMBL" id="POAF01000007">
    <property type="protein sequence ID" value="RBL99679.1"/>
    <property type="molecule type" value="Genomic_DNA"/>
</dbReference>
<dbReference type="Pfam" id="PF00563">
    <property type="entry name" value="EAL"/>
    <property type="match status" value="1"/>
</dbReference>
<dbReference type="InterPro" id="IPR035919">
    <property type="entry name" value="EAL_sf"/>
</dbReference>
<feature type="domain" description="HAMP" evidence="4">
    <location>
        <begin position="9"/>
        <end position="57"/>
    </location>
</feature>
<keyword evidence="7" id="KW-1185">Reference proteome</keyword>
<name>A0A365YBH8_9MICC</name>